<proteinExistence type="predicted"/>
<feature type="compositionally biased region" description="Basic and acidic residues" evidence="1">
    <location>
        <begin position="127"/>
        <end position="140"/>
    </location>
</feature>
<feature type="region of interest" description="Disordered" evidence="1">
    <location>
        <begin position="105"/>
        <end position="145"/>
    </location>
</feature>
<comment type="caution">
    <text evidence="2">The sequence shown here is derived from an EMBL/GenBank/DDBJ whole genome shotgun (WGS) entry which is preliminary data.</text>
</comment>
<dbReference type="EMBL" id="JACMRX010000005">
    <property type="protein sequence ID" value="KAF7989215.1"/>
    <property type="molecule type" value="Genomic_DNA"/>
</dbReference>
<reference evidence="2 3" key="1">
    <citation type="submission" date="2020-08" db="EMBL/GenBank/DDBJ databases">
        <title>Aphidius gifuensis genome sequencing and assembly.</title>
        <authorList>
            <person name="Du Z."/>
        </authorList>
    </citation>
    <scope>NUCLEOTIDE SEQUENCE [LARGE SCALE GENOMIC DNA]</scope>
    <source>
        <strain evidence="2">YNYX2018</strain>
        <tissue evidence="2">Adults</tissue>
    </source>
</reference>
<protein>
    <submittedName>
        <fullName evidence="2">Uncharacterized protein</fullName>
    </submittedName>
</protein>
<sequence>MGKKTPTLMEFLNNWHNIITVEAQNMEKNFRVHRQTNKVQSHSKNQLILDSQENLTDGIINVKEFLYEVMSQEKQESIMKFKYWEMENPEKKEELKILAENKTKIITPPEESKPDYGKKKRKKRNSKKETNPKKVKKTDNNIRPLQKPIDASVDTVAEKLDSTKEFSQAIKLPPKKSKQSINNYSEKTLVLDQVQPSSSKNTHINKSDEVMSFDKNDSSTENLQKAPVFELQKKRKRKQSLIERNFF</sequence>
<evidence type="ECO:0000313" key="3">
    <source>
        <dbReference type="Proteomes" id="UP000639338"/>
    </source>
</evidence>
<feature type="compositionally biased region" description="Polar residues" evidence="1">
    <location>
        <begin position="194"/>
        <end position="204"/>
    </location>
</feature>
<accession>A0A834XPS3</accession>
<dbReference type="OrthoDB" id="7551987at2759"/>
<feature type="region of interest" description="Disordered" evidence="1">
    <location>
        <begin position="194"/>
        <end position="226"/>
    </location>
</feature>
<name>A0A834XPS3_APHGI</name>
<evidence type="ECO:0000256" key="1">
    <source>
        <dbReference type="SAM" id="MobiDB-lite"/>
    </source>
</evidence>
<keyword evidence="3" id="KW-1185">Reference proteome</keyword>
<evidence type="ECO:0000313" key="2">
    <source>
        <dbReference type="EMBL" id="KAF7989215.1"/>
    </source>
</evidence>
<dbReference type="Proteomes" id="UP000639338">
    <property type="component" value="Unassembled WGS sequence"/>
</dbReference>
<dbReference type="AlphaFoldDB" id="A0A834XPS3"/>
<organism evidence="2 3">
    <name type="scientific">Aphidius gifuensis</name>
    <name type="common">Parasitoid wasp</name>
    <dbReference type="NCBI Taxonomy" id="684658"/>
    <lineage>
        <taxon>Eukaryota</taxon>
        <taxon>Metazoa</taxon>
        <taxon>Ecdysozoa</taxon>
        <taxon>Arthropoda</taxon>
        <taxon>Hexapoda</taxon>
        <taxon>Insecta</taxon>
        <taxon>Pterygota</taxon>
        <taxon>Neoptera</taxon>
        <taxon>Endopterygota</taxon>
        <taxon>Hymenoptera</taxon>
        <taxon>Apocrita</taxon>
        <taxon>Ichneumonoidea</taxon>
        <taxon>Braconidae</taxon>
        <taxon>Aphidiinae</taxon>
        <taxon>Aphidius</taxon>
    </lineage>
</organism>
<gene>
    <name evidence="2" type="ORF">HCN44_007745</name>
</gene>
<feature type="compositionally biased region" description="Basic and acidic residues" evidence="1">
    <location>
        <begin position="205"/>
        <end position="218"/>
    </location>
</feature>